<dbReference type="Proteomes" id="UP000663868">
    <property type="component" value="Unassembled WGS sequence"/>
</dbReference>
<accession>A0A820SQM3</accession>
<reference evidence="1" key="1">
    <citation type="submission" date="2021-02" db="EMBL/GenBank/DDBJ databases">
        <authorList>
            <person name="Nowell W R."/>
        </authorList>
    </citation>
    <scope>NUCLEOTIDE SEQUENCE</scope>
</reference>
<name>A0A820SQM3_9BILA</name>
<dbReference type="AlphaFoldDB" id="A0A820SQM3"/>
<evidence type="ECO:0000313" key="2">
    <source>
        <dbReference type="Proteomes" id="UP000663868"/>
    </source>
</evidence>
<feature type="non-terminal residue" evidence="1">
    <location>
        <position position="1"/>
    </location>
</feature>
<proteinExistence type="predicted"/>
<evidence type="ECO:0000313" key="1">
    <source>
        <dbReference type="EMBL" id="CAF4453619.1"/>
    </source>
</evidence>
<comment type="caution">
    <text evidence="1">The sequence shown here is derived from an EMBL/GenBank/DDBJ whole genome shotgun (WGS) entry which is preliminary data.</text>
</comment>
<sequence length="51" mass="6294">TVLEMLNETDNHLDEFYNMINHFQPTIYEFTNEFEQIKSKQEQLYHETKVI</sequence>
<organism evidence="1 2">
    <name type="scientific">Adineta steineri</name>
    <dbReference type="NCBI Taxonomy" id="433720"/>
    <lineage>
        <taxon>Eukaryota</taxon>
        <taxon>Metazoa</taxon>
        <taxon>Spiralia</taxon>
        <taxon>Gnathifera</taxon>
        <taxon>Rotifera</taxon>
        <taxon>Eurotatoria</taxon>
        <taxon>Bdelloidea</taxon>
        <taxon>Adinetida</taxon>
        <taxon>Adinetidae</taxon>
        <taxon>Adineta</taxon>
    </lineage>
</organism>
<protein>
    <submittedName>
        <fullName evidence="1">Uncharacterized protein</fullName>
    </submittedName>
</protein>
<gene>
    <name evidence="1" type="ORF">KXQ929_LOCUS54099</name>
</gene>
<dbReference type="EMBL" id="CAJOBB010031841">
    <property type="protein sequence ID" value="CAF4453619.1"/>
    <property type="molecule type" value="Genomic_DNA"/>
</dbReference>